<dbReference type="InterPro" id="IPR023381">
    <property type="entry name" value="YP001051499.1-like_dom_sf"/>
</dbReference>
<dbReference type="AlphaFoldDB" id="A0A4Y8KPF3"/>
<keyword evidence="2" id="KW-1185">Reference proteome</keyword>
<accession>A0A4Y8KPF3</accession>
<dbReference type="InterPro" id="IPR007338">
    <property type="entry name" value="DUF416"/>
</dbReference>
<evidence type="ECO:0000313" key="1">
    <source>
        <dbReference type="EMBL" id="TFD78602.1"/>
    </source>
</evidence>
<dbReference type="OrthoDB" id="4828566at2"/>
<reference evidence="1 2" key="1">
    <citation type="submission" date="2019-03" db="EMBL/GenBank/DDBJ databases">
        <title>Genomics of glacier-inhabiting Cryobacterium strains.</title>
        <authorList>
            <person name="Liu Q."/>
            <person name="Xin Y.-H."/>
        </authorList>
    </citation>
    <scope>NUCLEOTIDE SEQUENCE [LARGE SCALE GENOMIC DNA]</scope>
    <source>
        <strain evidence="1 2">CGMCC 1.4292</strain>
    </source>
</reference>
<evidence type="ECO:0000313" key="2">
    <source>
        <dbReference type="Proteomes" id="UP000298218"/>
    </source>
</evidence>
<protein>
    <submittedName>
        <fullName evidence="1">DUF416 family protein</fullName>
    </submittedName>
</protein>
<dbReference type="Pfam" id="PF04222">
    <property type="entry name" value="DUF416"/>
    <property type="match status" value="1"/>
</dbReference>
<gene>
    <name evidence="1" type="ORF">E3T53_10520</name>
</gene>
<dbReference type="EMBL" id="SOHQ01000028">
    <property type="protein sequence ID" value="TFD78602.1"/>
    <property type="molecule type" value="Genomic_DNA"/>
</dbReference>
<dbReference type="Gene3D" id="1.20.1590.10">
    <property type="entry name" value="YP_001051499.1 domain like"/>
    <property type="match status" value="1"/>
</dbReference>
<name>A0A4Y8KPF3_9MICO</name>
<sequence length="221" mass="24186">MPRFPQAVRRHHHKSDNSVVVVRKMEPMRTYDERVLMARLEPLDRRKRTAFAASCAQRLSPLFERYAQAAGVPAAADRLASILAAAWDLTSQPAGEVMAMEADATSMVPDEDEDGWVPESAYGQNGAAAVSYALSTWRTDDPQNAVWAALQVYEAADYAFWQANPDADPNEDGTALRSEFVQAALSAIDQDLDAVASGPPSWDGLRQRAEADGRTWAATFG</sequence>
<comment type="caution">
    <text evidence="1">The sequence shown here is derived from an EMBL/GenBank/DDBJ whole genome shotgun (WGS) entry which is preliminary data.</text>
</comment>
<dbReference type="Proteomes" id="UP000298218">
    <property type="component" value="Unassembled WGS sequence"/>
</dbReference>
<organism evidence="1 2">
    <name type="scientific">Cryobacterium psychrophilum</name>
    <dbReference type="NCBI Taxonomy" id="41988"/>
    <lineage>
        <taxon>Bacteria</taxon>
        <taxon>Bacillati</taxon>
        <taxon>Actinomycetota</taxon>
        <taxon>Actinomycetes</taxon>
        <taxon>Micrococcales</taxon>
        <taxon>Microbacteriaceae</taxon>
        <taxon>Cryobacterium</taxon>
    </lineage>
</organism>
<proteinExistence type="predicted"/>